<name>A0A1J5PS80_9ZZZZ</name>
<evidence type="ECO:0000256" key="1">
    <source>
        <dbReference type="SAM" id="MobiDB-lite"/>
    </source>
</evidence>
<organism evidence="2">
    <name type="scientific">mine drainage metagenome</name>
    <dbReference type="NCBI Taxonomy" id="410659"/>
    <lineage>
        <taxon>unclassified sequences</taxon>
        <taxon>metagenomes</taxon>
        <taxon>ecological metagenomes</taxon>
    </lineage>
</organism>
<accession>A0A1J5PS80</accession>
<comment type="caution">
    <text evidence="2">The sequence shown here is derived from an EMBL/GenBank/DDBJ whole genome shotgun (WGS) entry which is preliminary data.</text>
</comment>
<reference evidence="2" key="1">
    <citation type="submission" date="2016-10" db="EMBL/GenBank/DDBJ databases">
        <title>Sequence of Gallionella enrichment culture.</title>
        <authorList>
            <person name="Poehlein A."/>
            <person name="Muehling M."/>
            <person name="Daniel R."/>
        </authorList>
    </citation>
    <scope>NUCLEOTIDE SEQUENCE</scope>
</reference>
<protein>
    <submittedName>
        <fullName evidence="2">Uncharacterized protein</fullName>
    </submittedName>
</protein>
<sequence>MLLGQQGRRHQYRHLPSAHDGDKRRPQRDLGLAETDIAAHQAVHRPAGLHVVDDSFDRRQLVGRFLEREAFGEGFVIMQAKRECMTLARSAHGVQIEQFGRGVVDLLEGAAFGLVPLSAAQPVQRGRLGRAAGIAGNHEQLRYRHVQLVGTGIFQQQEFGLAFAEIQIHQPPITADPMLLMDHRVVLAQLRQVAQHALGTARTVFFTPAFLAYLGRIKFGFGDQRKGCGGHETVVQWRHHQHQGLV</sequence>
<proteinExistence type="predicted"/>
<gene>
    <name evidence="2" type="ORF">GALL_438920</name>
</gene>
<dbReference type="AlphaFoldDB" id="A0A1J5PS80"/>
<feature type="compositionally biased region" description="Basic and acidic residues" evidence="1">
    <location>
        <begin position="17"/>
        <end position="27"/>
    </location>
</feature>
<feature type="region of interest" description="Disordered" evidence="1">
    <location>
        <begin position="1"/>
        <end position="27"/>
    </location>
</feature>
<evidence type="ECO:0000313" key="2">
    <source>
        <dbReference type="EMBL" id="OIQ74454.1"/>
    </source>
</evidence>
<dbReference type="EMBL" id="MLJW01002504">
    <property type="protein sequence ID" value="OIQ74454.1"/>
    <property type="molecule type" value="Genomic_DNA"/>
</dbReference>